<evidence type="ECO:0000313" key="1">
    <source>
        <dbReference type="EMBL" id="MBC3936055.1"/>
    </source>
</evidence>
<keyword evidence="2" id="KW-1185">Reference proteome</keyword>
<dbReference type="AlphaFoldDB" id="A0A923I476"/>
<dbReference type="InterPro" id="IPR021332">
    <property type="entry name" value="DUF2944"/>
</dbReference>
<organism evidence="1 2">
    <name type="scientific">Undibacterium rugosum</name>
    <dbReference type="NCBI Taxonomy" id="2762291"/>
    <lineage>
        <taxon>Bacteria</taxon>
        <taxon>Pseudomonadati</taxon>
        <taxon>Pseudomonadota</taxon>
        <taxon>Betaproteobacteria</taxon>
        <taxon>Burkholderiales</taxon>
        <taxon>Oxalobacteraceae</taxon>
        <taxon>Undibacterium</taxon>
    </lineage>
</organism>
<sequence>MDEIVKAAMTKWPNVPHCFGWLALDARGQWRMRDERCQALGLPGDIIRHPSLISFIQRNYTHDENGRWYFQNGPQRVYVDLEAAPYICTLSPSHLQLHTGTVVNQLHEAVMDETGRLFFISEHNLCLLDDRDIADCLDRIRDQQAQALSTEALMHWIEEDEASDLWLELPGITAAVRLRKGKVQSLKSSYPFQAMPRLDS</sequence>
<dbReference type="Pfam" id="PF11161">
    <property type="entry name" value="DUF2944"/>
    <property type="match status" value="1"/>
</dbReference>
<dbReference type="EMBL" id="JACOGG010000011">
    <property type="protein sequence ID" value="MBC3936055.1"/>
    <property type="molecule type" value="Genomic_DNA"/>
</dbReference>
<reference evidence="1" key="1">
    <citation type="submission" date="2020-08" db="EMBL/GenBank/DDBJ databases">
        <title>Novel species isolated from subtropical streams in China.</title>
        <authorList>
            <person name="Lu H."/>
        </authorList>
    </citation>
    <scope>NUCLEOTIDE SEQUENCE</scope>
    <source>
        <strain evidence="1">CY7W</strain>
    </source>
</reference>
<accession>A0A923I476</accession>
<evidence type="ECO:0000313" key="2">
    <source>
        <dbReference type="Proteomes" id="UP000612361"/>
    </source>
</evidence>
<gene>
    <name evidence="1" type="ORF">H8K47_11835</name>
</gene>
<proteinExistence type="predicted"/>
<dbReference type="Proteomes" id="UP000612361">
    <property type="component" value="Unassembled WGS sequence"/>
</dbReference>
<protein>
    <submittedName>
        <fullName evidence="1">DUF2946 family protein</fullName>
    </submittedName>
</protein>
<name>A0A923I476_9BURK</name>
<comment type="caution">
    <text evidence="1">The sequence shown here is derived from an EMBL/GenBank/DDBJ whole genome shotgun (WGS) entry which is preliminary data.</text>
</comment>